<dbReference type="Pfam" id="PF13193">
    <property type="entry name" value="AMP-binding_C"/>
    <property type="match status" value="1"/>
</dbReference>
<dbReference type="Gene3D" id="3.30.300.30">
    <property type="match status" value="1"/>
</dbReference>
<dbReference type="Pfam" id="PF00501">
    <property type="entry name" value="AMP-binding"/>
    <property type="match status" value="1"/>
</dbReference>
<dbReference type="InterPro" id="IPR025110">
    <property type="entry name" value="AMP-bd_C"/>
</dbReference>
<dbReference type="EMBL" id="JAYMRS010000001">
    <property type="protein sequence ID" value="MFB8766062.1"/>
    <property type="molecule type" value="Genomic_DNA"/>
</dbReference>
<dbReference type="PANTHER" id="PTHR45527">
    <property type="entry name" value="NONRIBOSOMAL PEPTIDE SYNTHETASE"/>
    <property type="match status" value="1"/>
</dbReference>
<accession>A0ABV5DN98</accession>
<sequence>ALVEHPGVRIVNGYGPAENMGFTTTYEIDALMEDRPSVPIGRPVKGSGTYVLDRRLRPVPVGVPGELYIGGATLALGYLNRADLTAERFVPNPFGGPGERMYRTGDLARWTSSGDLEYVGRVDDQVKVRGFRVEPGEVEVVLTSLPGVAQAAVVPREDRSGTLVLVAYVVGASGTEPDGVGIRAALTELLPEYMVPSAVVVLDGLPLTANGKLDRRALPVPEHGPSSSGRGPRGPREEILCRLFAEVLGLERVGIDDSFFDLGGHSLLATRLVVRVRSALDQEVSLEDVFRAPEPARLAERLDRVPVSRPRPTLRRRTRAGMEIGG</sequence>
<evidence type="ECO:0000256" key="2">
    <source>
        <dbReference type="ARBA" id="ARBA00022553"/>
    </source>
</evidence>
<dbReference type="InterPro" id="IPR042099">
    <property type="entry name" value="ANL_N_sf"/>
</dbReference>
<protein>
    <submittedName>
        <fullName evidence="4">Phosphopantetheine-binding protein</fullName>
    </submittedName>
</protein>
<dbReference type="InterPro" id="IPR029058">
    <property type="entry name" value="AB_hydrolase_fold"/>
</dbReference>
<proteinExistence type="predicted"/>
<comment type="caution">
    <text evidence="4">The sequence shown here is derived from an EMBL/GenBank/DDBJ whole genome shotgun (WGS) entry which is preliminary data.</text>
</comment>
<gene>
    <name evidence="4" type="ORF">VSQ78_00005</name>
</gene>
<dbReference type="InterPro" id="IPR006162">
    <property type="entry name" value="Ppantetheine_attach_site"/>
</dbReference>
<organism evidence="4 5">
    <name type="scientific">Nocardiopsis alba</name>
    <dbReference type="NCBI Taxonomy" id="53437"/>
    <lineage>
        <taxon>Bacteria</taxon>
        <taxon>Bacillati</taxon>
        <taxon>Actinomycetota</taxon>
        <taxon>Actinomycetes</taxon>
        <taxon>Streptosporangiales</taxon>
        <taxon>Nocardiopsidaceae</taxon>
        <taxon>Nocardiopsis</taxon>
    </lineage>
</organism>
<dbReference type="PROSITE" id="PS50075">
    <property type="entry name" value="CARRIER"/>
    <property type="match status" value="1"/>
</dbReference>
<dbReference type="SUPFAM" id="SSF56801">
    <property type="entry name" value="Acetyl-CoA synthetase-like"/>
    <property type="match status" value="1"/>
</dbReference>
<dbReference type="InterPro" id="IPR020806">
    <property type="entry name" value="PKS_PP-bd"/>
</dbReference>
<dbReference type="InterPro" id="IPR036736">
    <property type="entry name" value="ACP-like_sf"/>
</dbReference>
<dbReference type="Gene3D" id="3.40.50.12780">
    <property type="entry name" value="N-terminal domain of ligase-like"/>
    <property type="match status" value="1"/>
</dbReference>
<feature type="domain" description="Carrier" evidence="3">
    <location>
        <begin position="231"/>
        <end position="306"/>
    </location>
</feature>
<evidence type="ECO:0000259" key="3">
    <source>
        <dbReference type="PROSITE" id="PS50075"/>
    </source>
</evidence>
<dbReference type="Pfam" id="PF00550">
    <property type="entry name" value="PP-binding"/>
    <property type="match status" value="1"/>
</dbReference>
<keyword evidence="5" id="KW-1185">Reference proteome</keyword>
<evidence type="ECO:0000256" key="1">
    <source>
        <dbReference type="ARBA" id="ARBA00022450"/>
    </source>
</evidence>
<dbReference type="InterPro" id="IPR000873">
    <property type="entry name" value="AMP-dep_synth/lig_dom"/>
</dbReference>
<name>A0ABV5DN98_9ACTN</name>
<dbReference type="Gene3D" id="3.40.50.1820">
    <property type="entry name" value="alpha/beta hydrolase"/>
    <property type="match status" value="1"/>
</dbReference>
<evidence type="ECO:0000313" key="4">
    <source>
        <dbReference type="EMBL" id="MFB8766062.1"/>
    </source>
</evidence>
<evidence type="ECO:0000313" key="5">
    <source>
        <dbReference type="Proteomes" id="UP001585053"/>
    </source>
</evidence>
<keyword evidence="1" id="KW-0596">Phosphopantetheine</keyword>
<dbReference type="Proteomes" id="UP001585053">
    <property type="component" value="Unassembled WGS sequence"/>
</dbReference>
<dbReference type="InterPro" id="IPR045851">
    <property type="entry name" value="AMP-bd_C_sf"/>
</dbReference>
<dbReference type="InterPro" id="IPR009081">
    <property type="entry name" value="PP-bd_ACP"/>
</dbReference>
<feature type="non-terminal residue" evidence="4">
    <location>
        <position position="1"/>
    </location>
</feature>
<dbReference type="SUPFAM" id="SSF47336">
    <property type="entry name" value="ACP-like"/>
    <property type="match status" value="1"/>
</dbReference>
<dbReference type="PROSITE" id="PS00012">
    <property type="entry name" value="PHOSPHOPANTETHEINE"/>
    <property type="match status" value="1"/>
</dbReference>
<dbReference type="RefSeq" id="WP_376736513.1">
    <property type="nucleotide sequence ID" value="NZ_JAYMRS010000001.1"/>
</dbReference>
<dbReference type="SMART" id="SM00823">
    <property type="entry name" value="PKS_PP"/>
    <property type="match status" value="1"/>
</dbReference>
<dbReference type="PANTHER" id="PTHR45527:SF1">
    <property type="entry name" value="FATTY ACID SYNTHASE"/>
    <property type="match status" value="1"/>
</dbReference>
<keyword evidence="2" id="KW-0597">Phosphoprotein</keyword>
<reference evidence="4 5" key="1">
    <citation type="submission" date="2024-01" db="EMBL/GenBank/DDBJ databases">
        <title>Genome mining of biosynthetic gene clusters to explore secondary metabolites of Streptomyces sp.</title>
        <authorList>
            <person name="Baig A."/>
            <person name="Ajitkumar Shintre N."/>
            <person name="Kumar H."/>
            <person name="Anbarasu A."/>
            <person name="Ramaiah S."/>
        </authorList>
    </citation>
    <scope>NUCLEOTIDE SEQUENCE [LARGE SCALE GENOMIC DNA]</scope>
    <source>
        <strain evidence="4 5">A01</strain>
    </source>
</reference>